<name>A0A3F3GVR3_9LACO</name>
<dbReference type="InterPro" id="IPR029058">
    <property type="entry name" value="AB_hydrolase_fold"/>
</dbReference>
<gene>
    <name evidence="1" type="ORF">FPFC_080060</name>
</gene>
<dbReference type="STRING" id="220714.SAMN05660469_0014"/>
<accession>A0A3F3GVR3</accession>
<sequence length="534" mass="60592">MAGKTSMSQKTKNFFHIGGPQLQNLSALSGSYDYHYLNISDQLNQEITEIEALDDDQINNTSSLFLLSADMMTELDKLNINQLPSYQVFYEDVQHVSEQSLSILNLKGAQKVTLDDGGTSLIDYINHNYAKPWGTSLDNSLVDINPFFDGVVTKKGSSSYIINGHYGDHFQQVMLWKNTFHAQGQVNFYAEMKASDDTEYFWRAYYQNNSDANNPGYKDFGMDQLQDGPMPFYIGQSQFPVNFGLFVKGYGQLEIGDLHIRYHLEQPNFLAMGGRRLVQQKGLGEELGYYFNAGDMKPPFNVYFSGFRPAEGYEGRWMMGSLGSPFMLVYDPRLVGGSFYRGDELEDSLINVIKDKLNLLGFTHKELILSGLSMGTYASFYYGAKLAPHAIIVGKPLANIGGLATNSRIFSPYDWDLAMDTIIHLEGELTQASAASLDDGFWQQFQQGDYSETTFIIAHMLQDTDRPFSRIFNYLKKEYPTAKVIHKGLEGRHNDDTSGVTSWFYKQYKELLQSDFGRKLTIEEDLDYSEVENE</sequence>
<dbReference type="NCBIfam" id="TIGR03712">
    <property type="entry name" value="acc_sec_asp2"/>
    <property type="match status" value="1"/>
</dbReference>
<dbReference type="OrthoDB" id="9768578at2"/>
<dbReference type="AlphaFoldDB" id="A0A3F3GVR3"/>
<dbReference type="EMBL" id="DF968070">
    <property type="protein sequence ID" value="GAP03431.1"/>
    <property type="molecule type" value="Genomic_DNA"/>
</dbReference>
<evidence type="ECO:0008006" key="3">
    <source>
        <dbReference type="Google" id="ProtNLM"/>
    </source>
</evidence>
<dbReference type="GO" id="GO:0015031">
    <property type="term" value="P:protein transport"/>
    <property type="evidence" value="ECO:0007669"/>
    <property type="project" value="InterPro"/>
</dbReference>
<proteinExistence type="predicted"/>
<dbReference type="Pfam" id="PF16929">
    <property type="entry name" value="Asp2"/>
    <property type="match status" value="1"/>
</dbReference>
<evidence type="ECO:0000313" key="2">
    <source>
        <dbReference type="Proteomes" id="UP000061227"/>
    </source>
</evidence>
<dbReference type="InterPro" id="IPR022267">
    <property type="entry name" value="Asp2"/>
</dbReference>
<reference evidence="1 2" key="1">
    <citation type="journal article" date="2015" name="BMC Genomics">
        <title>Comparative genomics of Fructobacillus spp. and Leuconostoc spp. reveals niche-specific evolution of Fructobacillus spp.</title>
        <authorList>
            <person name="Endo A."/>
            <person name="Tanizawa Y."/>
            <person name="Tanaka N."/>
            <person name="Maeno S."/>
            <person name="Kumar H."/>
            <person name="Shiwa Y."/>
            <person name="Okada S."/>
            <person name="Yoshikawa H."/>
            <person name="Dicks L."/>
            <person name="Nakagawa J."/>
            <person name="Arita M."/>
        </authorList>
    </citation>
    <scope>NUCLEOTIDE SEQUENCE [LARGE SCALE GENOMIC DNA]</scope>
    <source>
        <strain evidence="1 2">DSM 15468</strain>
    </source>
</reference>
<keyword evidence="2" id="KW-1185">Reference proteome</keyword>
<dbReference type="SUPFAM" id="SSF53474">
    <property type="entry name" value="alpha/beta-Hydrolases"/>
    <property type="match status" value="1"/>
</dbReference>
<organism evidence="1 2">
    <name type="scientific">Fructobacillus pseudoficulneus</name>
    <dbReference type="NCBI Taxonomy" id="220714"/>
    <lineage>
        <taxon>Bacteria</taxon>
        <taxon>Bacillati</taxon>
        <taxon>Bacillota</taxon>
        <taxon>Bacilli</taxon>
        <taxon>Lactobacillales</taxon>
        <taxon>Lactobacillaceae</taxon>
        <taxon>Fructobacillus</taxon>
    </lineage>
</organism>
<protein>
    <recommendedName>
        <fullName evidence="3">Accessory secretory protein Asp2</fullName>
    </recommendedName>
</protein>
<dbReference type="Proteomes" id="UP000061227">
    <property type="component" value="Unassembled WGS sequence"/>
</dbReference>
<evidence type="ECO:0000313" key="1">
    <source>
        <dbReference type="EMBL" id="GAP03431.1"/>
    </source>
</evidence>